<gene>
    <name evidence="3" type="ORF">CR513_24054</name>
</gene>
<feature type="region of interest" description="Disordered" evidence="2">
    <location>
        <begin position="98"/>
        <end position="177"/>
    </location>
</feature>
<feature type="coiled-coil region" evidence="1">
    <location>
        <begin position="7"/>
        <end position="83"/>
    </location>
</feature>
<keyword evidence="1" id="KW-0175">Coiled coil</keyword>
<organism evidence="3 4">
    <name type="scientific">Mucuna pruriens</name>
    <name type="common">Velvet bean</name>
    <name type="synonym">Dolichos pruriens</name>
    <dbReference type="NCBI Taxonomy" id="157652"/>
    <lineage>
        <taxon>Eukaryota</taxon>
        <taxon>Viridiplantae</taxon>
        <taxon>Streptophyta</taxon>
        <taxon>Embryophyta</taxon>
        <taxon>Tracheophyta</taxon>
        <taxon>Spermatophyta</taxon>
        <taxon>Magnoliopsida</taxon>
        <taxon>eudicotyledons</taxon>
        <taxon>Gunneridae</taxon>
        <taxon>Pentapetalae</taxon>
        <taxon>rosids</taxon>
        <taxon>fabids</taxon>
        <taxon>Fabales</taxon>
        <taxon>Fabaceae</taxon>
        <taxon>Papilionoideae</taxon>
        <taxon>50 kb inversion clade</taxon>
        <taxon>NPAAA clade</taxon>
        <taxon>indigoferoid/millettioid clade</taxon>
        <taxon>Phaseoleae</taxon>
        <taxon>Mucuna</taxon>
    </lineage>
</organism>
<dbReference type="AlphaFoldDB" id="A0A371GSW7"/>
<evidence type="ECO:0000256" key="1">
    <source>
        <dbReference type="SAM" id="Coils"/>
    </source>
</evidence>
<sequence>MFVIMQVEQLEQEVAELQQALTEKKEQEAAMLQVLVRLEQDQKDTEDARRRAEQDLAAQKYEVHVLQEKYEKATQSVAEMQKRVVMAETMLEATLQYESGQSKALSSPRAGRGQSPRSENPSRKTGLLSFGLGWRDRNKGKPNAEESSESVHDNGSPRKESDNQETGQLAVEGTFCL</sequence>
<protein>
    <submittedName>
        <fullName evidence="3">Uncharacterized protein</fullName>
    </submittedName>
</protein>
<reference evidence="3" key="1">
    <citation type="submission" date="2018-05" db="EMBL/GenBank/DDBJ databases">
        <title>Draft genome of Mucuna pruriens seed.</title>
        <authorList>
            <person name="Nnadi N.E."/>
            <person name="Vos R."/>
            <person name="Hasami M.H."/>
            <person name="Devisetty U.K."/>
            <person name="Aguiy J.C."/>
        </authorList>
    </citation>
    <scope>NUCLEOTIDE SEQUENCE [LARGE SCALE GENOMIC DNA]</scope>
    <source>
        <strain evidence="3">JCA_2017</strain>
    </source>
</reference>
<dbReference type="Proteomes" id="UP000257109">
    <property type="component" value="Unassembled WGS sequence"/>
</dbReference>
<accession>A0A371GSW7</accession>
<dbReference type="STRING" id="157652.A0A371GSW7"/>
<feature type="compositionally biased region" description="Basic and acidic residues" evidence="2">
    <location>
        <begin position="134"/>
        <end position="162"/>
    </location>
</feature>
<dbReference type="EMBL" id="QJKJ01004562">
    <property type="protein sequence ID" value="RDX93647.1"/>
    <property type="molecule type" value="Genomic_DNA"/>
</dbReference>
<evidence type="ECO:0000313" key="4">
    <source>
        <dbReference type="Proteomes" id="UP000257109"/>
    </source>
</evidence>
<comment type="caution">
    <text evidence="3">The sequence shown here is derived from an EMBL/GenBank/DDBJ whole genome shotgun (WGS) entry which is preliminary data.</text>
</comment>
<evidence type="ECO:0000256" key="2">
    <source>
        <dbReference type="SAM" id="MobiDB-lite"/>
    </source>
</evidence>
<name>A0A371GSW7_MUCPR</name>
<dbReference type="OrthoDB" id="1743672at2759"/>
<proteinExistence type="predicted"/>
<evidence type="ECO:0000313" key="3">
    <source>
        <dbReference type="EMBL" id="RDX93647.1"/>
    </source>
</evidence>
<feature type="non-terminal residue" evidence="3">
    <location>
        <position position="1"/>
    </location>
</feature>
<keyword evidence="4" id="KW-1185">Reference proteome</keyword>